<feature type="non-terminal residue" evidence="2">
    <location>
        <position position="1"/>
    </location>
</feature>
<dbReference type="AlphaFoldDB" id="A0A5M8NYC3"/>
<feature type="region of interest" description="Disordered" evidence="1">
    <location>
        <begin position="94"/>
        <end position="119"/>
    </location>
</feature>
<reference evidence="2 3" key="1">
    <citation type="submission" date="2019-03" db="EMBL/GenBank/DDBJ databases">
        <title>Single cell metagenomics reveals metabolic interactions within the superorganism composed of flagellate Streblomastix strix and complex community of Bacteroidetes bacteria on its surface.</title>
        <authorList>
            <person name="Treitli S.C."/>
            <person name="Kolisko M."/>
            <person name="Husnik F."/>
            <person name="Keeling P."/>
            <person name="Hampl V."/>
        </authorList>
    </citation>
    <scope>NUCLEOTIDE SEQUENCE [LARGE SCALE GENOMIC DNA]</scope>
    <source>
        <strain evidence="2">St1</strain>
    </source>
</reference>
<evidence type="ECO:0000256" key="1">
    <source>
        <dbReference type="SAM" id="MobiDB-lite"/>
    </source>
</evidence>
<comment type="caution">
    <text evidence="2">The sequence shown here is derived from an EMBL/GenBank/DDBJ whole genome shotgun (WGS) entry which is preliminary data.</text>
</comment>
<evidence type="ECO:0000313" key="2">
    <source>
        <dbReference type="EMBL" id="KAA6300525.1"/>
    </source>
</evidence>
<feature type="compositionally biased region" description="Basic and acidic residues" evidence="1">
    <location>
        <begin position="96"/>
        <end position="119"/>
    </location>
</feature>
<evidence type="ECO:0000313" key="3">
    <source>
        <dbReference type="Proteomes" id="UP000324575"/>
    </source>
</evidence>
<dbReference type="EMBL" id="SNRX01000072">
    <property type="protein sequence ID" value="KAA6300525.1"/>
    <property type="molecule type" value="Genomic_DNA"/>
</dbReference>
<proteinExistence type="predicted"/>
<accession>A0A5M8NYC3</accession>
<organism evidence="2 3">
    <name type="scientific">Candidatus Ordinivivax streblomastigis</name>
    <dbReference type="NCBI Taxonomy" id="2540710"/>
    <lineage>
        <taxon>Bacteria</taxon>
        <taxon>Pseudomonadati</taxon>
        <taxon>Bacteroidota</taxon>
        <taxon>Bacteroidia</taxon>
        <taxon>Bacteroidales</taxon>
        <taxon>Candidatus Ordinivivax</taxon>
    </lineage>
</organism>
<dbReference type="Proteomes" id="UP000324575">
    <property type="component" value="Unassembled WGS sequence"/>
</dbReference>
<sequence length="167" mass="19121">LYMRQVRPDRAVESYLPCAELKRYEFELDTHSRIPFYTLADESLFQAVEGRVGTGEHVGEGAVGCVWSRKTRKGTLYSTQSLVLLPGTTLCDEYGSEDKSHESADSYRTKKQLKGDRAEGIITDREQSEQGVKNARARVEQGGWNEEYRERKVKREIPVYNRLAPFP</sequence>
<protein>
    <submittedName>
        <fullName evidence="2">Uncharacterized protein</fullName>
    </submittedName>
</protein>
<gene>
    <name evidence="2" type="ORF">EZS26_003340</name>
</gene>
<name>A0A5M8NYC3_9BACT</name>